<proteinExistence type="predicted"/>
<dbReference type="PROSITE" id="PS51352">
    <property type="entry name" value="THIOREDOXIN_2"/>
    <property type="match status" value="1"/>
</dbReference>
<comment type="caution">
    <text evidence="6">The sequence shown here is derived from an EMBL/GenBank/DDBJ whole genome shotgun (WGS) entry which is preliminary data.</text>
</comment>
<dbReference type="InterPro" id="IPR013766">
    <property type="entry name" value="Thioredoxin_domain"/>
</dbReference>
<dbReference type="EMBL" id="BMIC01000002">
    <property type="protein sequence ID" value="GFZ84389.1"/>
    <property type="molecule type" value="Genomic_DNA"/>
</dbReference>
<evidence type="ECO:0000313" key="7">
    <source>
        <dbReference type="Proteomes" id="UP000598120"/>
    </source>
</evidence>
<organism evidence="6 7">
    <name type="scientific">Aquaticitalea lipolytica</name>
    <dbReference type="NCBI Taxonomy" id="1247562"/>
    <lineage>
        <taxon>Bacteria</taxon>
        <taxon>Pseudomonadati</taxon>
        <taxon>Bacteroidota</taxon>
        <taxon>Flavobacteriia</taxon>
        <taxon>Flavobacteriales</taxon>
        <taxon>Flavobacteriaceae</taxon>
        <taxon>Aquaticitalea</taxon>
    </lineage>
</organism>
<dbReference type="AlphaFoldDB" id="A0A8J2X9T7"/>
<evidence type="ECO:0000256" key="1">
    <source>
        <dbReference type="ARBA" id="ARBA00004196"/>
    </source>
</evidence>
<evidence type="ECO:0000256" key="2">
    <source>
        <dbReference type="ARBA" id="ARBA00022748"/>
    </source>
</evidence>
<dbReference type="SUPFAM" id="SSF52833">
    <property type="entry name" value="Thioredoxin-like"/>
    <property type="match status" value="1"/>
</dbReference>
<name>A0A8J2X9T7_9FLAO</name>
<protein>
    <recommendedName>
        <fullName evidence="5">Thioredoxin domain-containing protein</fullName>
    </recommendedName>
</protein>
<dbReference type="InterPro" id="IPR036249">
    <property type="entry name" value="Thioredoxin-like_sf"/>
</dbReference>
<sequence>MKQLLILLLAISIVGCKQEPKVDYALFSGKIENANADKLTVKGFEFEKEISINNDGTFADTLRFTEAGFYSFSVGRESSSIYLKNGDALSLTLNTLMFDESVKYTGVGSVENNYLASKYMNNETMMGESPVFYSLDEAAFKNKLDEIFNSNKTALNNLKDADEDFITSELKNLEYDTYMSLNSYEQAHAYYTKNEAFKVSDSFLPEALKNMSYDDATAYKNSSSYKQLAYSYTMNTLFDKLGDDYNNASGEDLKSVSEIKIPALKNDVVSYLGKFMVSPANPNMKSIYEFLSANSTDEKFKTELSTTYNKGKALVKGMPSPQFTNYENHKGGETSLSDLKGKYVYVDVWATWCGPCKREIPFLKEIEKQYHGKNIEFVSTSIDVANDHSTWVEMVKEMQLGGIQLFADNNWKSKFVTDYGIEGIPRFILIDPNGNIVSADAPRPSDPKLVELFTELKI</sequence>
<dbReference type="GO" id="GO:0030313">
    <property type="term" value="C:cell envelope"/>
    <property type="evidence" value="ECO:0007669"/>
    <property type="project" value="UniProtKB-SubCell"/>
</dbReference>
<dbReference type="PROSITE" id="PS51257">
    <property type="entry name" value="PROKAR_LIPOPROTEIN"/>
    <property type="match status" value="1"/>
</dbReference>
<dbReference type="Gene3D" id="3.40.30.10">
    <property type="entry name" value="Glutaredoxin"/>
    <property type="match status" value="1"/>
</dbReference>
<dbReference type="InterPro" id="IPR050553">
    <property type="entry name" value="Thioredoxin_ResA/DsbE_sf"/>
</dbReference>
<dbReference type="InterPro" id="IPR013740">
    <property type="entry name" value="Redoxin"/>
</dbReference>
<keyword evidence="4" id="KW-0676">Redox-active center</keyword>
<reference evidence="6 7" key="1">
    <citation type="journal article" date="2014" name="Int. J. Syst. Evol. Microbiol.">
        <title>Complete genome sequence of Corynebacterium casei LMG S-19264T (=DSM 44701T), isolated from a smear-ripened cheese.</title>
        <authorList>
            <consortium name="US DOE Joint Genome Institute (JGI-PGF)"/>
            <person name="Walter F."/>
            <person name="Albersmeier A."/>
            <person name="Kalinowski J."/>
            <person name="Ruckert C."/>
        </authorList>
    </citation>
    <scope>NUCLEOTIDE SEQUENCE [LARGE SCALE GENOMIC DNA]</scope>
    <source>
        <strain evidence="6 7">CGMCC 1.15295</strain>
    </source>
</reference>
<dbReference type="CDD" id="cd02966">
    <property type="entry name" value="TlpA_like_family"/>
    <property type="match status" value="1"/>
</dbReference>
<evidence type="ECO:0000256" key="3">
    <source>
        <dbReference type="ARBA" id="ARBA00023157"/>
    </source>
</evidence>
<evidence type="ECO:0000256" key="4">
    <source>
        <dbReference type="ARBA" id="ARBA00023284"/>
    </source>
</evidence>
<dbReference type="GO" id="GO:0017004">
    <property type="term" value="P:cytochrome complex assembly"/>
    <property type="evidence" value="ECO:0007669"/>
    <property type="project" value="UniProtKB-KW"/>
</dbReference>
<evidence type="ECO:0000259" key="5">
    <source>
        <dbReference type="PROSITE" id="PS51352"/>
    </source>
</evidence>
<dbReference type="GO" id="GO:0016491">
    <property type="term" value="F:oxidoreductase activity"/>
    <property type="evidence" value="ECO:0007669"/>
    <property type="project" value="InterPro"/>
</dbReference>
<keyword evidence="3" id="KW-1015">Disulfide bond</keyword>
<dbReference type="PANTHER" id="PTHR42852">
    <property type="entry name" value="THIOL:DISULFIDE INTERCHANGE PROTEIN DSBE"/>
    <property type="match status" value="1"/>
</dbReference>
<evidence type="ECO:0000313" key="6">
    <source>
        <dbReference type="EMBL" id="GFZ84389.1"/>
    </source>
</evidence>
<keyword evidence="2" id="KW-0201">Cytochrome c-type biogenesis</keyword>
<comment type="subcellular location">
    <subcellularLocation>
        <location evidence="1">Cell envelope</location>
    </subcellularLocation>
</comment>
<accession>A0A8J2X9T7</accession>
<dbReference type="RefSeq" id="WP_188605632.1">
    <property type="nucleotide sequence ID" value="NZ_BMIC01000002.1"/>
</dbReference>
<gene>
    <name evidence="6" type="ORF">GCM10011531_13860</name>
</gene>
<keyword evidence="7" id="KW-1185">Reference proteome</keyword>
<dbReference type="Proteomes" id="UP000598120">
    <property type="component" value="Unassembled WGS sequence"/>
</dbReference>
<dbReference type="Pfam" id="PF08534">
    <property type="entry name" value="Redoxin"/>
    <property type="match status" value="1"/>
</dbReference>
<feature type="domain" description="Thioredoxin" evidence="5">
    <location>
        <begin position="314"/>
        <end position="458"/>
    </location>
</feature>
<dbReference type="PANTHER" id="PTHR42852:SF6">
    <property type="entry name" value="THIOL:DISULFIDE INTERCHANGE PROTEIN DSBE"/>
    <property type="match status" value="1"/>
</dbReference>